<dbReference type="AlphaFoldDB" id="A0A6N6W021"/>
<evidence type="ECO:0000259" key="1">
    <source>
        <dbReference type="Pfam" id="PF00723"/>
    </source>
</evidence>
<comment type="caution">
    <text evidence="2">The sequence shown here is derived from an EMBL/GenBank/DDBJ whole genome shotgun (WGS) entry which is preliminary data.</text>
</comment>
<evidence type="ECO:0000313" key="3">
    <source>
        <dbReference type="Proteomes" id="UP000437748"/>
    </source>
</evidence>
<protein>
    <recommendedName>
        <fullName evidence="1">GH15-like domain-containing protein</fullName>
    </recommendedName>
</protein>
<keyword evidence="3" id="KW-1185">Reference proteome</keyword>
<dbReference type="InterPro" id="IPR008928">
    <property type="entry name" value="6-hairpin_glycosidase_sf"/>
</dbReference>
<dbReference type="GO" id="GO:0005975">
    <property type="term" value="P:carbohydrate metabolic process"/>
    <property type="evidence" value="ECO:0007669"/>
    <property type="project" value="InterPro"/>
</dbReference>
<evidence type="ECO:0000313" key="2">
    <source>
        <dbReference type="EMBL" id="KAB8040498.1"/>
    </source>
</evidence>
<dbReference type="SUPFAM" id="SSF48208">
    <property type="entry name" value="Six-hairpin glycosidases"/>
    <property type="match status" value="1"/>
</dbReference>
<dbReference type="InterPro" id="IPR012341">
    <property type="entry name" value="6hp_glycosidase-like_sf"/>
</dbReference>
<dbReference type="Proteomes" id="UP000437748">
    <property type="component" value="Unassembled WGS sequence"/>
</dbReference>
<dbReference type="GO" id="GO:0004553">
    <property type="term" value="F:hydrolase activity, hydrolyzing O-glycosyl compounds"/>
    <property type="evidence" value="ECO:0007669"/>
    <property type="project" value="UniProtKB-ARBA"/>
</dbReference>
<sequence>MRENYSSITASEKLLACLGEDGQLKGLFWPFKDSRHSHLNFSICGLAINGESIWLDPARDQIQFSFCPNENIIIVSWELKHPKYSGILIRKKSLAIHSSFIEKWELTIPIEYASHKINLWLLSNWNMHSEKRFQSVYSETGEDMIFAFSENFWVGIGACNGACYSHFQSVRAIQSSSSESLGELVDHFLSEPNKFRRIEMGNVYAAACTQPLVFTKSIENDLLYEGEVSIFYGFGNNQEELEYRLSMYFDNSALEKEVNETIQILKNNSPIKISNLPLPQKRFLLKEISLKVLKSLIDENGGIIAAPECDLDFQHSGGYGFVWPRDAAFCALSLMKCNQFKEAKSILLFLAKVQSHHGDFFQRYDCQGNKAPSWCELQADQLGLVITAMIEYLNYEKNEVLLDSIKKGIQKLANDFSEKGSLVNSFDLWEEIYGLHFYAHVTAYGALYRSLNLFPDLQDLIHSGLKSCKNFCYHHLYVSKQKRFARAVDPHNNRDLQADISLLSCIFPFSEFPIEDSIKLSIFEFCYDKLTTKMGTLRYENDHYIGGNSWVLAGFWMAQAARELSKIEPHFADLSFDIFKKTMNSSNEAGFFSEQIDSNTGKPLWVMPLGWSHAFFLWANEDFKN</sequence>
<dbReference type="RefSeq" id="WP_153418013.1">
    <property type="nucleotide sequence ID" value="NZ_WFLM01000001.1"/>
</dbReference>
<gene>
    <name evidence="2" type="ORF">GCL60_00860</name>
</gene>
<organism evidence="2 3">
    <name type="scientific">Silvanigrella paludirubra</name>
    <dbReference type="NCBI Taxonomy" id="2499159"/>
    <lineage>
        <taxon>Bacteria</taxon>
        <taxon>Pseudomonadati</taxon>
        <taxon>Bdellovibrionota</taxon>
        <taxon>Oligoflexia</taxon>
        <taxon>Silvanigrellales</taxon>
        <taxon>Silvanigrellaceae</taxon>
        <taxon>Silvanigrella</taxon>
    </lineage>
</organism>
<dbReference type="EMBL" id="WFLM01000001">
    <property type="protein sequence ID" value="KAB8040498.1"/>
    <property type="molecule type" value="Genomic_DNA"/>
</dbReference>
<feature type="domain" description="GH15-like" evidence="1">
    <location>
        <begin position="294"/>
        <end position="619"/>
    </location>
</feature>
<dbReference type="PANTHER" id="PTHR31616:SF0">
    <property type="entry name" value="GLUCAN 1,4-ALPHA-GLUCOSIDASE"/>
    <property type="match status" value="1"/>
</dbReference>
<proteinExistence type="predicted"/>
<dbReference type="InterPro" id="IPR011613">
    <property type="entry name" value="GH15-like"/>
</dbReference>
<dbReference type="PANTHER" id="PTHR31616">
    <property type="entry name" value="TREHALASE"/>
    <property type="match status" value="1"/>
</dbReference>
<dbReference type="OrthoDB" id="3902805at2"/>
<reference evidence="2 3" key="1">
    <citation type="submission" date="2019-10" db="EMBL/GenBank/DDBJ databases">
        <title>New species of Slilvanegrellaceae.</title>
        <authorList>
            <person name="Pitt A."/>
            <person name="Hahn M.W."/>
        </authorList>
    </citation>
    <scope>NUCLEOTIDE SEQUENCE [LARGE SCALE GENOMIC DNA]</scope>
    <source>
        <strain evidence="2 3">SP-Ram-0.45-NSY-1</strain>
    </source>
</reference>
<name>A0A6N6W021_9BACT</name>
<accession>A0A6N6W021</accession>
<dbReference type="Gene3D" id="1.50.10.10">
    <property type="match status" value="1"/>
</dbReference>
<dbReference type="Pfam" id="PF00723">
    <property type="entry name" value="Glyco_hydro_15"/>
    <property type="match status" value="1"/>
</dbReference>